<dbReference type="Pfam" id="PF01926">
    <property type="entry name" value="MMR_HSR1"/>
    <property type="match status" value="1"/>
</dbReference>
<dbReference type="HAMAP" id="MF_00321">
    <property type="entry name" value="GTPase_EngB"/>
    <property type="match status" value="1"/>
</dbReference>
<evidence type="ECO:0000256" key="7">
    <source>
        <dbReference type="ARBA" id="ARBA00023134"/>
    </source>
</evidence>
<protein>
    <recommendedName>
        <fullName evidence="10">Probable GTP-binding protein EngB</fullName>
    </recommendedName>
</protein>
<reference evidence="12 13" key="1">
    <citation type="submission" date="2019-03" db="EMBL/GenBank/DDBJ databases">
        <title>Genomic Encyclopedia of Type Strains, Phase IV (KMG-IV): sequencing the most valuable type-strain genomes for metagenomic binning, comparative biology and taxonomic classification.</title>
        <authorList>
            <person name="Goeker M."/>
        </authorList>
    </citation>
    <scope>NUCLEOTIDE SEQUENCE [LARGE SCALE GENOMIC DNA]</scope>
    <source>
        <strain evidence="12 13">DSM 24984</strain>
    </source>
</reference>
<dbReference type="SUPFAM" id="SSF52540">
    <property type="entry name" value="P-loop containing nucleoside triphosphate hydrolases"/>
    <property type="match status" value="1"/>
</dbReference>
<dbReference type="EMBL" id="SMGG01000006">
    <property type="protein sequence ID" value="TCK59556.1"/>
    <property type="molecule type" value="Genomic_DNA"/>
</dbReference>
<dbReference type="PANTHER" id="PTHR11649:SF13">
    <property type="entry name" value="ENGB-TYPE G DOMAIN-CONTAINING PROTEIN"/>
    <property type="match status" value="1"/>
</dbReference>
<keyword evidence="7 10" id="KW-0342">GTP-binding</keyword>
<dbReference type="Proteomes" id="UP000294614">
    <property type="component" value="Unassembled WGS sequence"/>
</dbReference>
<comment type="similarity">
    <text evidence="2 10">Belongs to the TRAFAC class TrmE-Era-EngA-EngB-Septin-like GTPase superfamily. EngB GTPase family.</text>
</comment>
<keyword evidence="4" id="KW-0479">Metal-binding</keyword>
<dbReference type="GO" id="GO:0005525">
    <property type="term" value="F:GTP binding"/>
    <property type="evidence" value="ECO:0007669"/>
    <property type="project" value="UniProtKB-UniRule"/>
</dbReference>
<dbReference type="AlphaFoldDB" id="A0A4R1K5T0"/>
<dbReference type="InterPro" id="IPR030393">
    <property type="entry name" value="G_ENGB_dom"/>
</dbReference>
<dbReference type="GO" id="GO:0046872">
    <property type="term" value="F:metal ion binding"/>
    <property type="evidence" value="ECO:0007669"/>
    <property type="project" value="UniProtKB-KW"/>
</dbReference>
<comment type="caution">
    <text evidence="12">The sequence shown here is derived from an EMBL/GenBank/DDBJ whole genome shotgun (WGS) entry which is preliminary data.</text>
</comment>
<comment type="cofactor">
    <cofactor evidence="1">
        <name>Mg(2+)</name>
        <dbReference type="ChEBI" id="CHEBI:18420"/>
    </cofactor>
</comment>
<evidence type="ECO:0000259" key="11">
    <source>
        <dbReference type="PROSITE" id="PS51706"/>
    </source>
</evidence>
<gene>
    <name evidence="10" type="primary">engB</name>
    <name evidence="12" type="ORF">C8D98_2490</name>
</gene>
<dbReference type="OrthoDB" id="9804921at2"/>
<keyword evidence="13" id="KW-1185">Reference proteome</keyword>
<dbReference type="InterPro" id="IPR019987">
    <property type="entry name" value="GTP-bd_ribosome_bio_YsxC"/>
</dbReference>
<keyword evidence="8 10" id="KW-0717">Septation</keyword>
<evidence type="ECO:0000256" key="8">
    <source>
        <dbReference type="ARBA" id="ARBA00023210"/>
    </source>
</evidence>
<dbReference type="FunFam" id="3.40.50.300:FF:000098">
    <property type="entry name" value="Probable GTP-binding protein EngB"/>
    <property type="match status" value="1"/>
</dbReference>
<dbReference type="PANTHER" id="PTHR11649">
    <property type="entry name" value="MSS1/TRME-RELATED GTP-BINDING PROTEIN"/>
    <property type="match status" value="1"/>
</dbReference>
<feature type="domain" description="EngB-type G" evidence="11">
    <location>
        <begin position="19"/>
        <end position="190"/>
    </location>
</feature>
<evidence type="ECO:0000256" key="10">
    <source>
        <dbReference type="HAMAP-Rule" id="MF_00321"/>
    </source>
</evidence>
<dbReference type="RefSeq" id="WP_132874463.1">
    <property type="nucleotide sequence ID" value="NZ_JAJUHT010000008.1"/>
</dbReference>
<keyword evidence="3 10" id="KW-0132">Cell division</keyword>
<keyword evidence="6" id="KW-0460">Magnesium</keyword>
<accession>A0A4R1K5T0</accession>
<evidence type="ECO:0000256" key="2">
    <source>
        <dbReference type="ARBA" id="ARBA00009638"/>
    </source>
</evidence>
<evidence type="ECO:0000313" key="12">
    <source>
        <dbReference type="EMBL" id="TCK59556.1"/>
    </source>
</evidence>
<evidence type="ECO:0000256" key="1">
    <source>
        <dbReference type="ARBA" id="ARBA00001946"/>
    </source>
</evidence>
<evidence type="ECO:0000313" key="13">
    <source>
        <dbReference type="Proteomes" id="UP000294614"/>
    </source>
</evidence>
<evidence type="ECO:0000256" key="6">
    <source>
        <dbReference type="ARBA" id="ARBA00022842"/>
    </source>
</evidence>
<name>A0A4R1K5T0_9BACT</name>
<dbReference type="Gene3D" id="3.40.50.300">
    <property type="entry name" value="P-loop containing nucleotide triphosphate hydrolases"/>
    <property type="match status" value="1"/>
</dbReference>
<evidence type="ECO:0000256" key="4">
    <source>
        <dbReference type="ARBA" id="ARBA00022723"/>
    </source>
</evidence>
<dbReference type="InterPro" id="IPR006073">
    <property type="entry name" value="GTP-bd"/>
</dbReference>
<proteinExistence type="inferred from homology"/>
<evidence type="ECO:0000256" key="9">
    <source>
        <dbReference type="ARBA" id="ARBA00023306"/>
    </source>
</evidence>
<dbReference type="NCBIfam" id="TIGR03598">
    <property type="entry name" value="GTPase_YsxC"/>
    <property type="match status" value="1"/>
</dbReference>
<dbReference type="PROSITE" id="PS51706">
    <property type="entry name" value="G_ENGB"/>
    <property type="match status" value="1"/>
</dbReference>
<dbReference type="InterPro" id="IPR027417">
    <property type="entry name" value="P-loop_NTPase"/>
</dbReference>
<evidence type="ECO:0000256" key="3">
    <source>
        <dbReference type="ARBA" id="ARBA00022618"/>
    </source>
</evidence>
<dbReference type="GO" id="GO:0000917">
    <property type="term" value="P:division septum assembly"/>
    <property type="evidence" value="ECO:0007669"/>
    <property type="project" value="UniProtKB-KW"/>
</dbReference>
<dbReference type="CDD" id="cd01876">
    <property type="entry name" value="YihA_EngB"/>
    <property type="match status" value="1"/>
</dbReference>
<dbReference type="GO" id="GO:0005829">
    <property type="term" value="C:cytosol"/>
    <property type="evidence" value="ECO:0007669"/>
    <property type="project" value="TreeGrafter"/>
</dbReference>
<keyword evidence="9 10" id="KW-0131">Cell cycle</keyword>
<sequence>MKAEFVTSAKEPKGYPPTEFPEIAFAGRSNVGKSSMINTLLGTRKLVKVGKTPGKTRLVNFFLVQDSIMLVDLPGYGYAKVSKEEKKQWGETIENYLTERTQLIACVLILDVRRDPNEDDLGMLFWFNHYGIRTIVALTKCDKLSNNQNASRVAAISKQLNISRDMFVLFSSLTGKGKDDIWKKIQEIVA</sequence>
<evidence type="ECO:0000256" key="5">
    <source>
        <dbReference type="ARBA" id="ARBA00022741"/>
    </source>
</evidence>
<keyword evidence="5 10" id="KW-0547">Nucleotide-binding</keyword>
<organism evidence="12 13">
    <name type="scientific">Seleniivibrio woodruffii</name>
    <dbReference type="NCBI Taxonomy" id="1078050"/>
    <lineage>
        <taxon>Bacteria</taxon>
        <taxon>Pseudomonadati</taxon>
        <taxon>Deferribacterota</taxon>
        <taxon>Deferribacteres</taxon>
        <taxon>Deferribacterales</taxon>
        <taxon>Geovibrionaceae</taxon>
        <taxon>Seleniivibrio</taxon>
    </lineage>
</organism>
<comment type="function">
    <text evidence="10">Necessary for normal cell division and for the maintenance of normal septation.</text>
</comment>